<feature type="region of interest" description="Disordered" evidence="1">
    <location>
        <begin position="80"/>
        <end position="184"/>
    </location>
</feature>
<feature type="compositionally biased region" description="Low complexity" evidence="1">
    <location>
        <begin position="92"/>
        <end position="117"/>
    </location>
</feature>
<feature type="compositionally biased region" description="Basic and acidic residues" evidence="1">
    <location>
        <begin position="230"/>
        <end position="242"/>
    </location>
</feature>
<proteinExistence type="predicted"/>
<organism evidence="2 3">
    <name type="scientific">Cadophora malorum</name>
    <dbReference type="NCBI Taxonomy" id="108018"/>
    <lineage>
        <taxon>Eukaryota</taxon>
        <taxon>Fungi</taxon>
        <taxon>Dikarya</taxon>
        <taxon>Ascomycota</taxon>
        <taxon>Pezizomycotina</taxon>
        <taxon>Leotiomycetes</taxon>
        <taxon>Helotiales</taxon>
        <taxon>Ploettnerulaceae</taxon>
        <taxon>Cadophora</taxon>
    </lineage>
</organism>
<evidence type="ECO:0000313" key="2">
    <source>
        <dbReference type="EMBL" id="KAG4420662.1"/>
    </source>
</evidence>
<comment type="caution">
    <text evidence="2">The sequence shown here is derived from an EMBL/GenBank/DDBJ whole genome shotgun (WGS) entry which is preliminary data.</text>
</comment>
<feature type="region of interest" description="Disordered" evidence="1">
    <location>
        <begin position="203"/>
        <end position="243"/>
    </location>
</feature>
<reference evidence="2" key="1">
    <citation type="submission" date="2021-02" db="EMBL/GenBank/DDBJ databases">
        <title>Genome sequence Cadophora malorum strain M34.</title>
        <authorList>
            <person name="Stefanovic E."/>
            <person name="Vu D."/>
            <person name="Scully C."/>
            <person name="Dijksterhuis J."/>
            <person name="Roader J."/>
            <person name="Houbraken J."/>
        </authorList>
    </citation>
    <scope>NUCLEOTIDE SEQUENCE</scope>
    <source>
        <strain evidence="2">M34</strain>
    </source>
</reference>
<name>A0A8H7TK23_9HELO</name>
<keyword evidence="3" id="KW-1185">Reference proteome</keyword>
<dbReference type="EMBL" id="JAFJYH010000080">
    <property type="protein sequence ID" value="KAG4420662.1"/>
    <property type="molecule type" value="Genomic_DNA"/>
</dbReference>
<sequence>MALLTSETPSRDVGITDRTRSMFRAILAENGIADTDDAILDQEMVMFFKLTRSHRIKLGRPGDFAGCPVVIDDDNGYLRDTATPDVDPVPHRSNPSSSVLPSSSASSPLSSLRSSPASSPPPPLVPSPHMSLRGASGNGSSHKGIYVGMDGPNKRRRRYASCGEPRKEYESSPPERSLTESVEVGDTDDAAREAIETYVHISNPEPLGVGAEGSVGPNGEPPVASCPGDPSKEADPKHEVTSREGGMLDVLLPGDAVDVMTGVLLTAAKVRIQAGKFGSQDVTLGTTTDINKIREYTEGWLVKQPFEVATVKISKTGAGFAGIRLLKSWEEAFYWKIIQRYAATLNSMSTAKGPHDGFTPQEKVATSQFINMVGAGTSNENQRKCRLWWRDLSDMQNAGVLYTLLYRDTKFNQYCKKFPRGKQSSQQLIDTIVSWEKVYSSHIKQVELRALNWTRGDYSGRMDLQHPSVAEILSIPDSNWDNGSNPWYSEREEMSWKLTGRCTATSMESNMNRLLQDAYVASGTNKSFFVSLRPGIHTLVSVFPIVPVAAGDLLGIFAGKVRFSEHCNTARSIIGPTPQLWLDYSQATGTMNQMQVSLLTEEANVHLTWEGINEAVEGGPCDSWRVLVLASRDISPFEPLVRAASSIEQFAIHRSSDDARKGFLVDS</sequence>
<evidence type="ECO:0000313" key="3">
    <source>
        <dbReference type="Proteomes" id="UP000664132"/>
    </source>
</evidence>
<dbReference type="OrthoDB" id="3547251at2759"/>
<accession>A0A8H7TK23</accession>
<evidence type="ECO:0000256" key="1">
    <source>
        <dbReference type="SAM" id="MobiDB-lite"/>
    </source>
</evidence>
<gene>
    <name evidence="2" type="ORF">IFR04_006252</name>
</gene>
<dbReference type="Proteomes" id="UP000664132">
    <property type="component" value="Unassembled WGS sequence"/>
</dbReference>
<dbReference type="AlphaFoldDB" id="A0A8H7TK23"/>
<protein>
    <submittedName>
        <fullName evidence="2">Uncharacterized protein</fullName>
    </submittedName>
</protein>